<feature type="region of interest" description="Disordered" evidence="1">
    <location>
        <begin position="1"/>
        <end position="32"/>
    </location>
</feature>
<dbReference type="Proteomes" id="UP000321197">
    <property type="component" value="Unassembled WGS sequence"/>
</dbReference>
<dbReference type="AlphaFoldDB" id="A0A511QZ78"/>
<gene>
    <name evidence="2" type="ORF">MHY01S_08490</name>
</gene>
<sequence>MLNEQSPTPGRSHKGLQEPQKGKLRQVTAQHSLASRSLKTRLCSYNRAQGYCNRKKLNRLVQMGQVYVQDRITRDYLHWELAQGLR</sequence>
<organism evidence="2 3">
    <name type="scientific">Meiothermus hypogaeus NBRC 106114</name>
    <dbReference type="NCBI Taxonomy" id="1227553"/>
    <lineage>
        <taxon>Bacteria</taxon>
        <taxon>Thermotogati</taxon>
        <taxon>Deinococcota</taxon>
        <taxon>Deinococci</taxon>
        <taxon>Thermales</taxon>
        <taxon>Thermaceae</taxon>
        <taxon>Meiothermus</taxon>
    </lineage>
</organism>
<evidence type="ECO:0000313" key="3">
    <source>
        <dbReference type="Proteomes" id="UP000321197"/>
    </source>
</evidence>
<dbReference type="EMBL" id="BJXL01000018">
    <property type="protein sequence ID" value="GEM82683.1"/>
    <property type="molecule type" value="Genomic_DNA"/>
</dbReference>
<comment type="caution">
    <text evidence="2">The sequence shown here is derived from an EMBL/GenBank/DDBJ whole genome shotgun (WGS) entry which is preliminary data.</text>
</comment>
<accession>A0A511QZ78</accession>
<evidence type="ECO:0000256" key="1">
    <source>
        <dbReference type="SAM" id="MobiDB-lite"/>
    </source>
</evidence>
<name>A0A511QZ78_9DEIN</name>
<proteinExistence type="predicted"/>
<evidence type="ECO:0000313" key="2">
    <source>
        <dbReference type="EMBL" id="GEM82683.1"/>
    </source>
</evidence>
<reference evidence="2 3" key="1">
    <citation type="submission" date="2019-07" db="EMBL/GenBank/DDBJ databases">
        <title>Whole genome shotgun sequence of Meiothermus hypogaeus NBRC 106114.</title>
        <authorList>
            <person name="Hosoyama A."/>
            <person name="Uohara A."/>
            <person name="Ohji S."/>
            <person name="Ichikawa N."/>
        </authorList>
    </citation>
    <scope>NUCLEOTIDE SEQUENCE [LARGE SCALE GENOMIC DNA]</scope>
    <source>
        <strain evidence="2 3">NBRC 106114</strain>
    </source>
</reference>
<protein>
    <submittedName>
        <fullName evidence="2">Uncharacterized protein</fullName>
    </submittedName>
</protein>